<dbReference type="STRING" id="966.BTA35_0207835"/>
<dbReference type="InterPro" id="IPR002686">
    <property type="entry name" value="Transposase_17"/>
</dbReference>
<feature type="domain" description="Transposase IS200-like" evidence="1">
    <location>
        <begin position="12"/>
        <end position="187"/>
    </location>
</feature>
<dbReference type="GO" id="GO:0003677">
    <property type="term" value="F:DNA binding"/>
    <property type="evidence" value="ECO:0007669"/>
    <property type="project" value="InterPro"/>
</dbReference>
<dbReference type="Proteomes" id="UP000190064">
    <property type="component" value="Unassembled WGS sequence"/>
</dbReference>
<name>A0A1T1HDU3_OCELI</name>
<protein>
    <submittedName>
        <fullName evidence="2">Transposase</fullName>
    </submittedName>
</protein>
<dbReference type="EMBL" id="MTSD02000002">
    <property type="protein sequence ID" value="OOV87976.1"/>
    <property type="molecule type" value="Genomic_DNA"/>
</dbReference>
<reference evidence="2" key="1">
    <citation type="submission" date="2017-02" db="EMBL/GenBank/DDBJ databases">
        <title>Draft Genome Sequence of the Salt Water Bacterium Oceanospirillum linum ATCC 11336.</title>
        <authorList>
            <person name="Trachtenberg A.M."/>
            <person name="Carney J.G."/>
            <person name="Linnane J.D."/>
            <person name="Rheaume B.A."/>
            <person name="Pitts N.L."/>
            <person name="Mykles D.L."/>
            <person name="Maclea K.S."/>
        </authorList>
    </citation>
    <scope>NUCLEOTIDE SEQUENCE [LARGE SCALE GENOMIC DNA]</scope>
    <source>
        <strain evidence="2">ATCC 11336</strain>
    </source>
</reference>
<dbReference type="SUPFAM" id="SSF143422">
    <property type="entry name" value="Transposase IS200-like"/>
    <property type="match status" value="1"/>
</dbReference>
<dbReference type="PANTHER" id="PTHR34322">
    <property type="entry name" value="TRANSPOSASE, Y1_TNP DOMAIN-CONTAINING"/>
    <property type="match status" value="1"/>
</dbReference>
<dbReference type="Gene3D" id="3.30.70.1290">
    <property type="entry name" value="Transposase IS200-like"/>
    <property type="match status" value="1"/>
</dbReference>
<dbReference type="InterPro" id="IPR036515">
    <property type="entry name" value="Transposase_17_sf"/>
</dbReference>
<accession>A0A1T1HDU3</accession>
<dbReference type="GO" id="GO:0004803">
    <property type="term" value="F:transposase activity"/>
    <property type="evidence" value="ECO:0007669"/>
    <property type="project" value="InterPro"/>
</dbReference>
<sequence length="326" mass="38080">MTRARYEQISTADTPYYHCIARCVRRAFLCGEDTFSGQSYEHRRQWILDRLTALDQMFAVDVCAYAIMSNHYHLVLYINQAEAESWSEDEVIRRWLLLFKAPVLIERYQKNECSSNAERKKATEIIEDWRQRLMDISWFMRCLNEYIARKSNEEDGCTGRFWEGRFKSQALLDEQALLTCMAYVDLNPVRAGLADRPEHSDFTSVQQRIRQRTQAREEADLPKLKALSATQAGSEQVIPFDYADYLTLVDWAGRCQREDKHGSIPEGYPPILQRLNIDADAWLKAMRPKGMPRCRAVGRFRKLQQFARNKGLAWISSGQQLQAIFR</sequence>
<evidence type="ECO:0000259" key="1">
    <source>
        <dbReference type="SMART" id="SM01321"/>
    </source>
</evidence>
<evidence type="ECO:0000313" key="3">
    <source>
        <dbReference type="Proteomes" id="UP000190064"/>
    </source>
</evidence>
<keyword evidence="3" id="KW-1185">Reference proteome</keyword>
<comment type="caution">
    <text evidence="2">The sequence shown here is derived from an EMBL/GenBank/DDBJ whole genome shotgun (WGS) entry which is preliminary data.</text>
</comment>
<dbReference type="AlphaFoldDB" id="A0A1T1HDU3"/>
<dbReference type="SMART" id="SM01321">
    <property type="entry name" value="Y1_Tnp"/>
    <property type="match status" value="1"/>
</dbReference>
<gene>
    <name evidence="2" type="ORF">BTA35_0207835</name>
</gene>
<evidence type="ECO:0000313" key="2">
    <source>
        <dbReference type="EMBL" id="OOV87976.1"/>
    </source>
</evidence>
<dbReference type="PANTHER" id="PTHR34322:SF2">
    <property type="entry name" value="TRANSPOSASE IS200-LIKE DOMAIN-CONTAINING PROTEIN"/>
    <property type="match status" value="1"/>
</dbReference>
<proteinExistence type="predicted"/>
<organism evidence="2 3">
    <name type="scientific">Oceanospirillum linum</name>
    <dbReference type="NCBI Taxonomy" id="966"/>
    <lineage>
        <taxon>Bacteria</taxon>
        <taxon>Pseudomonadati</taxon>
        <taxon>Pseudomonadota</taxon>
        <taxon>Gammaproteobacteria</taxon>
        <taxon>Oceanospirillales</taxon>
        <taxon>Oceanospirillaceae</taxon>
        <taxon>Oceanospirillum</taxon>
    </lineage>
</organism>
<dbReference type="GO" id="GO:0006313">
    <property type="term" value="P:DNA transposition"/>
    <property type="evidence" value="ECO:0007669"/>
    <property type="project" value="InterPro"/>
</dbReference>